<dbReference type="CDD" id="cd16018">
    <property type="entry name" value="Enpp"/>
    <property type="match status" value="1"/>
</dbReference>
<dbReference type="Gene3D" id="3.40.720.10">
    <property type="entry name" value="Alkaline Phosphatase, subunit A"/>
    <property type="match status" value="1"/>
</dbReference>
<dbReference type="RefSeq" id="WP_085284806.1">
    <property type="nucleotide sequence ID" value="NZ_FOBI01000006.1"/>
</dbReference>
<dbReference type="PANTHER" id="PTHR10151:SF120">
    <property type="entry name" value="BIS(5'-ADENOSYL)-TRIPHOSPHATASE"/>
    <property type="match status" value="1"/>
</dbReference>
<evidence type="ECO:0000313" key="1">
    <source>
        <dbReference type="EMBL" id="SEL14446.1"/>
    </source>
</evidence>
<keyword evidence="2" id="KW-1185">Reference proteome</keyword>
<sequence length="401" mass="45589">MKIKTIILICGILPIATWAKTPLILLSIDGFAQHYIERYQPKTILSLIKQGTSAKALLPVYPSKTFPNHVSIITGRYPINHGILHNEFYHRDLGKVYQVGAGKDEPHWLTAEPLWHINEAQGNISAVYFWPESETPVNNKMPSYYYPYQHFTENQVRLQQIINWLRLPEDTRPNFISAYFASIDDAGHSYGEDSIQLRNAIKEFDQLLADFIQLLHQEFANQVNLVIVSDHGMTKINLEHVINWRDQIPQGVTVVNGSTQLYLYSEDKAQLQQSLEQFKQGQFQGQNKRYNVYTFPNYPEHWHLNQEHAAVPDAIIDALPSYIFSKGQGAVDPATHGYDPRLSAALNAIFIAVGPAFAPNQVINAFENIQVLPILTRALGLKDLDNIDGNYKIAEQIVKTN</sequence>
<accession>A0A1H7MSV6</accession>
<dbReference type="STRING" id="641665.GCA_002104455_03301"/>
<protein>
    <submittedName>
        <fullName evidence="1">Predicted pyrophosphatase or phosphodiesterase, AlkP superfamily</fullName>
    </submittedName>
</protein>
<dbReference type="GO" id="GO:0016787">
    <property type="term" value="F:hydrolase activity"/>
    <property type="evidence" value="ECO:0007669"/>
    <property type="project" value="UniProtKB-ARBA"/>
</dbReference>
<dbReference type="EMBL" id="FOBI01000006">
    <property type="protein sequence ID" value="SEL14446.1"/>
    <property type="molecule type" value="Genomic_DNA"/>
</dbReference>
<dbReference type="OrthoDB" id="9771966at2"/>
<name>A0A1H7MSV6_9GAMM</name>
<gene>
    <name evidence="1" type="ORF">SAMN05216262_106125</name>
</gene>
<proteinExistence type="predicted"/>
<dbReference type="SUPFAM" id="SSF53649">
    <property type="entry name" value="Alkaline phosphatase-like"/>
    <property type="match status" value="1"/>
</dbReference>
<organism evidence="1 2">
    <name type="scientific">Colwellia chukchiensis</name>
    <dbReference type="NCBI Taxonomy" id="641665"/>
    <lineage>
        <taxon>Bacteria</taxon>
        <taxon>Pseudomonadati</taxon>
        <taxon>Pseudomonadota</taxon>
        <taxon>Gammaproteobacteria</taxon>
        <taxon>Alteromonadales</taxon>
        <taxon>Colwelliaceae</taxon>
        <taxon>Colwellia</taxon>
    </lineage>
</organism>
<dbReference type="InterPro" id="IPR017850">
    <property type="entry name" value="Alkaline_phosphatase_core_sf"/>
</dbReference>
<dbReference type="AlphaFoldDB" id="A0A1H7MSV6"/>
<evidence type="ECO:0000313" key="2">
    <source>
        <dbReference type="Proteomes" id="UP000199297"/>
    </source>
</evidence>
<dbReference type="Gene3D" id="3.30.1360.180">
    <property type="match status" value="1"/>
</dbReference>
<dbReference type="Pfam" id="PF01663">
    <property type="entry name" value="Phosphodiest"/>
    <property type="match status" value="1"/>
</dbReference>
<dbReference type="InterPro" id="IPR002591">
    <property type="entry name" value="Phosphodiest/P_Trfase"/>
</dbReference>
<dbReference type="PANTHER" id="PTHR10151">
    <property type="entry name" value="ECTONUCLEOTIDE PYROPHOSPHATASE/PHOSPHODIESTERASE"/>
    <property type="match status" value="1"/>
</dbReference>
<dbReference type="Proteomes" id="UP000199297">
    <property type="component" value="Unassembled WGS sequence"/>
</dbReference>
<reference evidence="2" key="1">
    <citation type="submission" date="2016-10" db="EMBL/GenBank/DDBJ databases">
        <authorList>
            <person name="Varghese N."/>
            <person name="Submissions S."/>
        </authorList>
    </citation>
    <scope>NUCLEOTIDE SEQUENCE [LARGE SCALE GENOMIC DNA]</scope>
    <source>
        <strain evidence="2">CGMCC 1.9127</strain>
    </source>
</reference>